<evidence type="ECO:0000313" key="4">
    <source>
        <dbReference type="Proteomes" id="UP000297540"/>
    </source>
</evidence>
<keyword evidence="4" id="KW-1185">Reference proteome</keyword>
<dbReference type="OrthoDB" id="9779344at2"/>
<feature type="region of interest" description="Disordered" evidence="1">
    <location>
        <begin position="358"/>
        <end position="483"/>
    </location>
</feature>
<dbReference type="GO" id="GO:0005737">
    <property type="term" value="C:cytoplasm"/>
    <property type="evidence" value="ECO:0007669"/>
    <property type="project" value="TreeGrafter"/>
</dbReference>
<proteinExistence type="predicted"/>
<protein>
    <recommendedName>
        <fullName evidence="2">PSP1 C-terminal domain-containing protein</fullName>
    </recommendedName>
</protein>
<feature type="compositionally biased region" description="Low complexity" evidence="1">
    <location>
        <begin position="453"/>
        <end position="463"/>
    </location>
</feature>
<accession>A0A4Y8SNY9</accession>
<evidence type="ECO:0000256" key="1">
    <source>
        <dbReference type="SAM" id="MobiDB-lite"/>
    </source>
</evidence>
<sequence>MGCGSCSTGGGCSPAGCKSNGSCLTNGCSKLDVHDWLSHMDMPNNYKPFSIVEVKFKGSRKEFYHNHDNIYLEAGELVAVETTTGGYDIGHVSITGELVRMQMTKRHVKEADVTKKIYRRATPADVDKWKLAKDLEWETMHKSRTLALELKLSMKISDVDYQGDKTKATFYYTAEGRVDFRELIKKMAESFRIRIEMRQIGMRQEASRLGGIGSCGRELCCSTWLTDFKTVSTSAARYQNLSLNTLKLAGQCGKLKCCLNYELDTYMDALKHIPDNVNVLKTEKGDARLQKTDIFKKIMWFAFPREESWVPLPITRVKEIQQMNREGVLPADLTEAVQVELIPVKVLDYENVVGQDSLTRLDERRNNNKNKSKNKSRGKGPRPEGQAQQTGARPDGGNRQPNAPQREGNAQTGPRPEGGRRPDGNRQQNNGPKREGGAQVGPRPEGENRPDGNRPQGNNGNRRNNNRRGPNRNPNNPPPARPE</sequence>
<name>A0A4Y8SNY9_9SPHI</name>
<feature type="compositionally biased region" description="Basic residues" evidence="1">
    <location>
        <begin position="367"/>
        <end position="380"/>
    </location>
</feature>
<dbReference type="NCBIfam" id="NF041131">
    <property type="entry name" value="RicT_YaaT_fam"/>
    <property type="match status" value="1"/>
</dbReference>
<gene>
    <name evidence="3" type="ORF">E2R66_03120</name>
</gene>
<dbReference type="InterPro" id="IPR007557">
    <property type="entry name" value="PSP1_C"/>
</dbReference>
<dbReference type="PROSITE" id="PS51411">
    <property type="entry name" value="PSP1_C"/>
    <property type="match status" value="1"/>
</dbReference>
<dbReference type="PANTHER" id="PTHR43830">
    <property type="entry name" value="PROTEIN PSP1"/>
    <property type="match status" value="1"/>
</dbReference>
<feature type="compositionally biased region" description="Polar residues" evidence="1">
    <location>
        <begin position="399"/>
        <end position="412"/>
    </location>
</feature>
<dbReference type="PANTHER" id="PTHR43830:SF3">
    <property type="entry name" value="PROTEIN PSP1"/>
    <property type="match status" value="1"/>
</dbReference>
<evidence type="ECO:0000313" key="3">
    <source>
        <dbReference type="EMBL" id="TFF40257.1"/>
    </source>
</evidence>
<comment type="caution">
    <text evidence="3">The sequence shown here is derived from an EMBL/GenBank/DDBJ whole genome shotgun (WGS) entry which is preliminary data.</text>
</comment>
<dbReference type="EMBL" id="SOZE01000002">
    <property type="protein sequence ID" value="TFF40257.1"/>
    <property type="molecule type" value="Genomic_DNA"/>
</dbReference>
<dbReference type="RefSeq" id="WP_133226459.1">
    <property type="nucleotide sequence ID" value="NZ_SOZE01000002.1"/>
</dbReference>
<dbReference type="Proteomes" id="UP000297540">
    <property type="component" value="Unassembled WGS sequence"/>
</dbReference>
<dbReference type="InterPro" id="IPR047767">
    <property type="entry name" value="PSP1-like"/>
</dbReference>
<organism evidence="3 4">
    <name type="scientific">Mucilaginibacter psychrotolerans</name>
    <dbReference type="NCBI Taxonomy" id="1524096"/>
    <lineage>
        <taxon>Bacteria</taxon>
        <taxon>Pseudomonadati</taxon>
        <taxon>Bacteroidota</taxon>
        <taxon>Sphingobacteriia</taxon>
        <taxon>Sphingobacteriales</taxon>
        <taxon>Sphingobacteriaceae</taxon>
        <taxon>Mucilaginibacter</taxon>
    </lineage>
</organism>
<evidence type="ECO:0000259" key="2">
    <source>
        <dbReference type="PROSITE" id="PS51411"/>
    </source>
</evidence>
<dbReference type="AlphaFoldDB" id="A0A4Y8SNY9"/>
<reference evidence="3 4" key="1">
    <citation type="journal article" date="2017" name="Int. J. Syst. Evol. Microbiol.">
        <title>Mucilaginibacterpsychrotolerans sp. nov., isolated from peatlands.</title>
        <authorList>
            <person name="Deng Y."/>
            <person name="Shen L."/>
            <person name="Xu B."/>
            <person name="Liu Y."/>
            <person name="Gu Z."/>
            <person name="Liu H."/>
            <person name="Zhou Y."/>
        </authorList>
    </citation>
    <scope>NUCLEOTIDE SEQUENCE [LARGE SCALE GENOMIC DNA]</scope>
    <source>
        <strain evidence="3 4">NH7-4</strain>
    </source>
</reference>
<dbReference type="Pfam" id="PF04468">
    <property type="entry name" value="PSP1"/>
    <property type="match status" value="1"/>
</dbReference>
<feature type="domain" description="PSP1 C-terminal" evidence="2">
    <location>
        <begin position="115"/>
        <end position="200"/>
    </location>
</feature>